<dbReference type="Pfam" id="PF10864">
    <property type="entry name" value="DUF2663"/>
    <property type="match status" value="1"/>
</dbReference>
<dbReference type="AlphaFoldDB" id="A0A2V5KG29"/>
<dbReference type="Proteomes" id="UP000247476">
    <property type="component" value="Unassembled WGS sequence"/>
</dbReference>
<dbReference type="InterPro" id="IPR020210">
    <property type="entry name" value="Uncharacterised_YpbF_TM"/>
</dbReference>
<dbReference type="OrthoDB" id="2605560at2"/>
<dbReference type="EMBL" id="QJVJ01000001">
    <property type="protein sequence ID" value="PYI57544.1"/>
    <property type="molecule type" value="Genomic_DNA"/>
</dbReference>
<organism evidence="2 3">
    <name type="scientific">Paenibacillus flagellatus</name>
    <dbReference type="NCBI Taxonomy" id="2211139"/>
    <lineage>
        <taxon>Bacteria</taxon>
        <taxon>Bacillati</taxon>
        <taxon>Bacillota</taxon>
        <taxon>Bacilli</taxon>
        <taxon>Bacillales</taxon>
        <taxon>Paenibacillaceae</taxon>
        <taxon>Paenibacillus</taxon>
    </lineage>
</organism>
<protein>
    <recommendedName>
        <fullName evidence="4">DUF2663 domain-containing protein</fullName>
    </recommendedName>
</protein>
<evidence type="ECO:0008006" key="4">
    <source>
        <dbReference type="Google" id="ProtNLM"/>
    </source>
</evidence>
<dbReference type="RefSeq" id="WP_110838585.1">
    <property type="nucleotide sequence ID" value="NZ_QJVJ01000001.1"/>
</dbReference>
<keyword evidence="1" id="KW-0812">Transmembrane</keyword>
<evidence type="ECO:0000313" key="3">
    <source>
        <dbReference type="Proteomes" id="UP000247476"/>
    </source>
</evidence>
<feature type="transmembrane region" description="Helical" evidence="1">
    <location>
        <begin position="38"/>
        <end position="57"/>
    </location>
</feature>
<keyword evidence="3" id="KW-1185">Reference proteome</keyword>
<proteinExistence type="predicted"/>
<sequence length="151" mass="17504">MDETIQWIDRMAVAEDTKRMLKELIARKEKERYYKARLVYVTIVNACVTATIALWLFKLQSDAGGNMMDVLDYFAQSKASVLFVLVGISTFIYAGSLSKQHKKQKDKYENLREEVTRRLSATWKINDDSKLKDALAEKLKSAKDINIRYIK</sequence>
<reference evidence="2 3" key="1">
    <citation type="submission" date="2018-05" db="EMBL/GenBank/DDBJ databases">
        <title>Paenibacillus flagellatus sp. nov., isolated from selenium mineral soil.</title>
        <authorList>
            <person name="Dai X."/>
        </authorList>
    </citation>
    <scope>NUCLEOTIDE SEQUENCE [LARGE SCALE GENOMIC DNA]</scope>
    <source>
        <strain evidence="2 3">DXL2</strain>
    </source>
</reference>
<evidence type="ECO:0000313" key="2">
    <source>
        <dbReference type="EMBL" id="PYI57544.1"/>
    </source>
</evidence>
<keyword evidence="1" id="KW-1133">Transmembrane helix</keyword>
<feature type="transmembrane region" description="Helical" evidence="1">
    <location>
        <begin position="77"/>
        <end position="97"/>
    </location>
</feature>
<evidence type="ECO:0000256" key="1">
    <source>
        <dbReference type="SAM" id="Phobius"/>
    </source>
</evidence>
<keyword evidence="1" id="KW-0472">Membrane</keyword>
<gene>
    <name evidence="2" type="ORF">DLM86_03705</name>
</gene>
<accession>A0A2V5KG29</accession>
<name>A0A2V5KG29_9BACL</name>
<comment type="caution">
    <text evidence="2">The sequence shown here is derived from an EMBL/GenBank/DDBJ whole genome shotgun (WGS) entry which is preliminary data.</text>
</comment>